<dbReference type="InterPro" id="IPR052022">
    <property type="entry name" value="26kDa_periplasmic_antigen"/>
</dbReference>
<sequence length="247" mass="27217">MKWTKLIAVPVALVLIFGCGLAFSHYLIPDAKAAGTEQINTITVSGKGEITIAPDVAYVQFGLNTEGKTAQEAQQKNAELFSKIQNAIVKQGVQKADIKTVRYYTGPEYQWEKDKNVLKGYRSEHMVEVTYRKMETIGALLDAVTKAGVNRIDNVRFGTEKEEEYEIQALEKAVDNAAKKADALALKAGKTVKGVIVIQESGTSAPPVLYREAAEMMNAKSMAQDQSTSINQGELKFSRQVQVTYEF</sequence>
<dbReference type="InterPro" id="IPR007497">
    <property type="entry name" value="SIMPL/DUF541"/>
</dbReference>
<accession>A0ABS4GIH7</accession>
<keyword evidence="1" id="KW-0175">Coiled coil</keyword>
<protein>
    <submittedName>
        <fullName evidence="2">Uncharacterized protein YggE</fullName>
    </submittedName>
</protein>
<organism evidence="2 3">
    <name type="scientific">Ammoniphilus resinae</name>
    <dbReference type="NCBI Taxonomy" id="861532"/>
    <lineage>
        <taxon>Bacteria</taxon>
        <taxon>Bacillati</taxon>
        <taxon>Bacillota</taxon>
        <taxon>Bacilli</taxon>
        <taxon>Bacillales</taxon>
        <taxon>Paenibacillaceae</taxon>
        <taxon>Aneurinibacillus group</taxon>
        <taxon>Ammoniphilus</taxon>
    </lineage>
</organism>
<reference evidence="2 3" key="1">
    <citation type="submission" date="2021-03" db="EMBL/GenBank/DDBJ databases">
        <title>Genomic Encyclopedia of Type Strains, Phase IV (KMG-IV): sequencing the most valuable type-strain genomes for metagenomic binning, comparative biology and taxonomic classification.</title>
        <authorList>
            <person name="Goeker M."/>
        </authorList>
    </citation>
    <scope>NUCLEOTIDE SEQUENCE [LARGE SCALE GENOMIC DNA]</scope>
    <source>
        <strain evidence="2 3">DSM 24738</strain>
    </source>
</reference>
<dbReference type="PANTHER" id="PTHR34387">
    <property type="entry name" value="SLR1258 PROTEIN"/>
    <property type="match status" value="1"/>
</dbReference>
<dbReference type="Pfam" id="PF04402">
    <property type="entry name" value="SIMPL"/>
    <property type="match status" value="1"/>
</dbReference>
<dbReference type="Gene3D" id="3.30.110.170">
    <property type="entry name" value="Protein of unknown function (DUF541), domain 1"/>
    <property type="match status" value="1"/>
</dbReference>
<comment type="caution">
    <text evidence="2">The sequence shown here is derived from an EMBL/GenBank/DDBJ whole genome shotgun (WGS) entry which is preliminary data.</text>
</comment>
<dbReference type="PANTHER" id="PTHR34387:SF1">
    <property type="entry name" value="PERIPLASMIC IMMUNOGENIC PROTEIN"/>
    <property type="match status" value="1"/>
</dbReference>
<dbReference type="Proteomes" id="UP001519343">
    <property type="component" value="Unassembled WGS sequence"/>
</dbReference>
<evidence type="ECO:0000313" key="2">
    <source>
        <dbReference type="EMBL" id="MBP1930060.1"/>
    </source>
</evidence>
<proteinExistence type="predicted"/>
<gene>
    <name evidence="2" type="ORF">J2Z37_000047</name>
</gene>
<dbReference type="RefSeq" id="WP_209807764.1">
    <property type="nucleotide sequence ID" value="NZ_JAGGKT010000001.1"/>
</dbReference>
<evidence type="ECO:0000256" key="1">
    <source>
        <dbReference type="SAM" id="Coils"/>
    </source>
</evidence>
<dbReference type="Gene3D" id="3.30.70.2970">
    <property type="entry name" value="Protein of unknown function (DUF541), domain 2"/>
    <property type="match status" value="1"/>
</dbReference>
<dbReference type="EMBL" id="JAGGKT010000001">
    <property type="protein sequence ID" value="MBP1930060.1"/>
    <property type="molecule type" value="Genomic_DNA"/>
</dbReference>
<evidence type="ECO:0000313" key="3">
    <source>
        <dbReference type="Proteomes" id="UP001519343"/>
    </source>
</evidence>
<dbReference type="PROSITE" id="PS51257">
    <property type="entry name" value="PROKAR_LIPOPROTEIN"/>
    <property type="match status" value="1"/>
</dbReference>
<keyword evidence="3" id="KW-1185">Reference proteome</keyword>
<feature type="coiled-coil region" evidence="1">
    <location>
        <begin position="160"/>
        <end position="187"/>
    </location>
</feature>
<name>A0ABS4GIH7_9BACL</name>